<dbReference type="AlphaFoldDB" id="A0A6J7JH01"/>
<dbReference type="EMBL" id="CAFBNL010000003">
    <property type="protein sequence ID" value="CAB4941482.1"/>
    <property type="molecule type" value="Genomic_DNA"/>
</dbReference>
<dbReference type="InterPro" id="IPR036514">
    <property type="entry name" value="SGNH_hydro_sf"/>
</dbReference>
<feature type="compositionally biased region" description="Low complexity" evidence="1">
    <location>
        <begin position="369"/>
        <end position="408"/>
    </location>
</feature>
<dbReference type="InterPro" id="IPR007407">
    <property type="entry name" value="DUF459"/>
</dbReference>
<protein>
    <submittedName>
        <fullName evidence="2">Unannotated protein</fullName>
    </submittedName>
</protein>
<organism evidence="2">
    <name type="scientific">freshwater metagenome</name>
    <dbReference type="NCBI Taxonomy" id="449393"/>
    <lineage>
        <taxon>unclassified sequences</taxon>
        <taxon>metagenomes</taxon>
        <taxon>ecological metagenomes</taxon>
    </lineage>
</organism>
<feature type="compositionally biased region" description="Gly residues" evidence="1">
    <location>
        <begin position="359"/>
        <end position="368"/>
    </location>
</feature>
<dbReference type="SUPFAM" id="SSF52266">
    <property type="entry name" value="SGNH hydrolase"/>
    <property type="match status" value="1"/>
</dbReference>
<feature type="region of interest" description="Disordered" evidence="1">
    <location>
        <begin position="1"/>
        <end position="27"/>
    </location>
</feature>
<dbReference type="Pfam" id="PF04311">
    <property type="entry name" value="DUF459"/>
    <property type="match status" value="1"/>
</dbReference>
<name>A0A6J7JH01_9ZZZZ</name>
<accession>A0A6J7JH01</accession>
<sequence>MKRLMATDDISPHSRRADARRRRHQRKRRTTLLLSTLVIVMIVGSAAAYAERERFSVLSQPSEREKTIDKQDHVVDRPVELTKGTKRRALTAKQPLRLWIGGDSLAGSLGPGLGRIAADTGVVAPVYESRVSSGLANPGFFNWPKRATAELARLKPEAIAFIIGTNDYPIVTGRQLSGDSPIVEGQQPVRPKWSIEYEKKTEEMMQILVGDQNRTVFWVSPPVMKDAKINNGARQIGELQRNVAKGFPSVVWIDGYSLFDDANGEYATRIIDASGDSILARAGDGVHLSPAGGEYLGGAVFDEIDLVWHLRDQAVTGYPQRVVETKGSTYIPGTRPSTLGPATQSTGASGATGASGVSGVTGGTGSTGTTGSSSTTSSTSSTSSTSTTTTRPRGSTTTTTTQTTIPIL</sequence>
<dbReference type="Gene3D" id="3.40.50.1110">
    <property type="entry name" value="SGNH hydrolase"/>
    <property type="match status" value="1"/>
</dbReference>
<feature type="region of interest" description="Disordered" evidence="1">
    <location>
        <begin position="327"/>
        <end position="408"/>
    </location>
</feature>
<feature type="compositionally biased region" description="Basic residues" evidence="1">
    <location>
        <begin position="18"/>
        <end position="27"/>
    </location>
</feature>
<evidence type="ECO:0000313" key="2">
    <source>
        <dbReference type="EMBL" id="CAB4941482.1"/>
    </source>
</evidence>
<reference evidence="2" key="1">
    <citation type="submission" date="2020-05" db="EMBL/GenBank/DDBJ databases">
        <authorList>
            <person name="Chiriac C."/>
            <person name="Salcher M."/>
            <person name="Ghai R."/>
            <person name="Kavagutti S V."/>
        </authorList>
    </citation>
    <scope>NUCLEOTIDE SEQUENCE</scope>
</reference>
<proteinExistence type="predicted"/>
<evidence type="ECO:0000256" key="1">
    <source>
        <dbReference type="SAM" id="MobiDB-lite"/>
    </source>
</evidence>
<feature type="compositionally biased region" description="Low complexity" evidence="1">
    <location>
        <begin position="340"/>
        <end position="358"/>
    </location>
</feature>
<gene>
    <name evidence="2" type="ORF">UFOPK3789_00105</name>
</gene>